<sequence>MLRCRTASTLARCSNLLTQASDGLPLFALPIPPFFGCGTRWVVSANASNAVVRWRRGAAVGSGGFRRSRLLRAIKWRAWLRRCTVSGSINVVITKRVLARACAERLDAPHADVLMRLSLSPRL</sequence>
<keyword evidence="2" id="KW-1185">Reference proteome</keyword>
<reference evidence="1 2" key="1">
    <citation type="submission" date="2019-06" db="EMBL/GenBank/DDBJ databases">
        <title>A chromosomal-level reference genome of Carpinus fangiana (Coryloideae, Betulaceae).</title>
        <authorList>
            <person name="Yang X."/>
            <person name="Wang Z."/>
            <person name="Zhang L."/>
            <person name="Hao G."/>
            <person name="Liu J."/>
            <person name="Yang Y."/>
        </authorList>
    </citation>
    <scope>NUCLEOTIDE SEQUENCE [LARGE SCALE GENOMIC DNA]</scope>
    <source>
        <strain evidence="1">Cfa_2016G</strain>
        <tissue evidence="1">Leaf</tissue>
    </source>
</reference>
<gene>
    <name evidence="1" type="ORF">FH972_021091</name>
</gene>
<evidence type="ECO:0000313" key="1">
    <source>
        <dbReference type="EMBL" id="KAB8336782.1"/>
    </source>
</evidence>
<evidence type="ECO:0000313" key="2">
    <source>
        <dbReference type="Proteomes" id="UP000327013"/>
    </source>
</evidence>
<dbReference type="AlphaFoldDB" id="A0A5N6KNC1"/>
<dbReference type="Proteomes" id="UP000327013">
    <property type="component" value="Unassembled WGS sequence"/>
</dbReference>
<dbReference type="EMBL" id="VIBQ01000009">
    <property type="protein sequence ID" value="KAB8336782.1"/>
    <property type="molecule type" value="Genomic_DNA"/>
</dbReference>
<organism evidence="1 2">
    <name type="scientific">Carpinus fangiana</name>
    <dbReference type="NCBI Taxonomy" id="176857"/>
    <lineage>
        <taxon>Eukaryota</taxon>
        <taxon>Viridiplantae</taxon>
        <taxon>Streptophyta</taxon>
        <taxon>Embryophyta</taxon>
        <taxon>Tracheophyta</taxon>
        <taxon>Spermatophyta</taxon>
        <taxon>Magnoliopsida</taxon>
        <taxon>eudicotyledons</taxon>
        <taxon>Gunneridae</taxon>
        <taxon>Pentapetalae</taxon>
        <taxon>rosids</taxon>
        <taxon>fabids</taxon>
        <taxon>Fagales</taxon>
        <taxon>Betulaceae</taxon>
        <taxon>Carpinus</taxon>
    </lineage>
</organism>
<comment type="caution">
    <text evidence="1">The sequence shown here is derived from an EMBL/GenBank/DDBJ whole genome shotgun (WGS) entry which is preliminary data.</text>
</comment>
<accession>A0A5N6KNC1</accession>
<protein>
    <submittedName>
        <fullName evidence="1">Uncharacterized protein</fullName>
    </submittedName>
</protein>
<name>A0A5N6KNC1_9ROSI</name>
<proteinExistence type="predicted"/>